<keyword evidence="4 8" id="KW-0413">Isomerase</keyword>
<dbReference type="PANTHER" id="PTHR46512">
    <property type="entry name" value="PEPTIDYLPROLYL ISOMERASE"/>
    <property type="match status" value="1"/>
</dbReference>
<feature type="repeat" description="TPR" evidence="5">
    <location>
        <begin position="653"/>
        <end position="686"/>
    </location>
</feature>
<evidence type="ECO:0000256" key="2">
    <source>
        <dbReference type="ARBA" id="ARBA00013194"/>
    </source>
</evidence>
<dbReference type="InterPro" id="IPR029063">
    <property type="entry name" value="SAM-dependent_MTases_sf"/>
</dbReference>
<name>A0A1Q9EVM4_SYMMI</name>
<dbReference type="Proteomes" id="UP000186817">
    <property type="component" value="Unassembled WGS sequence"/>
</dbReference>
<dbReference type="Pfam" id="PF08123">
    <property type="entry name" value="DOT1"/>
    <property type="match status" value="1"/>
</dbReference>
<evidence type="ECO:0000259" key="7">
    <source>
        <dbReference type="Pfam" id="PF08123"/>
    </source>
</evidence>
<organism evidence="8 9">
    <name type="scientific">Symbiodinium microadriaticum</name>
    <name type="common">Dinoflagellate</name>
    <name type="synonym">Zooxanthella microadriatica</name>
    <dbReference type="NCBI Taxonomy" id="2951"/>
    <lineage>
        <taxon>Eukaryota</taxon>
        <taxon>Sar</taxon>
        <taxon>Alveolata</taxon>
        <taxon>Dinophyceae</taxon>
        <taxon>Suessiales</taxon>
        <taxon>Symbiodiniaceae</taxon>
        <taxon>Symbiodinium</taxon>
    </lineage>
</organism>
<comment type="caution">
    <text evidence="8">The sequence shown here is derived from an EMBL/GenBank/DDBJ whole genome shotgun (WGS) entry which is preliminary data.</text>
</comment>
<keyword evidence="5" id="KW-0802">TPR repeat</keyword>
<evidence type="ECO:0000256" key="5">
    <source>
        <dbReference type="PROSITE-ProRule" id="PRU00339"/>
    </source>
</evidence>
<dbReference type="Gene3D" id="3.10.50.40">
    <property type="match status" value="1"/>
</dbReference>
<keyword evidence="3" id="KW-0697">Rotamase</keyword>
<proteinExistence type="predicted"/>
<feature type="region of interest" description="Disordered" evidence="6">
    <location>
        <begin position="280"/>
        <end position="303"/>
    </location>
</feature>
<dbReference type="InterPro" id="IPR046357">
    <property type="entry name" value="PPIase_dom_sf"/>
</dbReference>
<protein>
    <recommendedName>
        <fullName evidence="2">peptidylprolyl isomerase</fullName>
        <ecNumber evidence="2">5.2.1.8</ecNumber>
    </recommendedName>
</protein>
<dbReference type="EC" id="5.2.1.8" evidence="2"/>
<feature type="domain" description="DOT1" evidence="7">
    <location>
        <begin position="131"/>
        <end position="217"/>
    </location>
</feature>
<accession>A0A1Q9EVM4</accession>
<evidence type="ECO:0000313" key="9">
    <source>
        <dbReference type="Proteomes" id="UP000186817"/>
    </source>
</evidence>
<dbReference type="SUPFAM" id="SSF54534">
    <property type="entry name" value="FKBP-like"/>
    <property type="match status" value="1"/>
</dbReference>
<dbReference type="PROSITE" id="PS50005">
    <property type="entry name" value="TPR"/>
    <property type="match status" value="1"/>
</dbReference>
<gene>
    <name evidence="8" type="primary">FKBP62</name>
    <name evidence="8" type="ORF">AK812_SmicGene4623</name>
</gene>
<evidence type="ECO:0000313" key="8">
    <source>
        <dbReference type="EMBL" id="OLQ11471.1"/>
    </source>
</evidence>
<evidence type="ECO:0000256" key="6">
    <source>
        <dbReference type="SAM" id="MobiDB-lite"/>
    </source>
</evidence>
<dbReference type="InterPro" id="IPR019734">
    <property type="entry name" value="TPR_rpt"/>
</dbReference>
<evidence type="ECO:0000256" key="1">
    <source>
        <dbReference type="ARBA" id="ARBA00000971"/>
    </source>
</evidence>
<keyword evidence="9" id="KW-1185">Reference proteome</keyword>
<evidence type="ECO:0000256" key="3">
    <source>
        <dbReference type="ARBA" id="ARBA00023110"/>
    </source>
</evidence>
<feature type="compositionally biased region" description="Basic and acidic residues" evidence="6">
    <location>
        <begin position="721"/>
        <end position="754"/>
    </location>
</feature>
<dbReference type="OrthoDB" id="443402at2759"/>
<evidence type="ECO:0000256" key="4">
    <source>
        <dbReference type="ARBA" id="ARBA00023235"/>
    </source>
</evidence>
<dbReference type="AlphaFoldDB" id="A0A1Q9EVM4"/>
<feature type="region of interest" description="Disordered" evidence="6">
    <location>
        <begin position="716"/>
        <end position="847"/>
    </location>
</feature>
<dbReference type="SUPFAM" id="SSF53335">
    <property type="entry name" value="S-adenosyl-L-methionine-dependent methyltransferases"/>
    <property type="match status" value="1"/>
</dbReference>
<dbReference type="CDD" id="cd02440">
    <property type="entry name" value="AdoMet_MTases"/>
    <property type="match status" value="1"/>
</dbReference>
<dbReference type="PANTHER" id="PTHR46512:SF9">
    <property type="entry name" value="PEPTIDYLPROLYL ISOMERASE"/>
    <property type="match status" value="1"/>
</dbReference>
<dbReference type="InterPro" id="IPR050754">
    <property type="entry name" value="FKBP4/5/8-like"/>
</dbReference>
<dbReference type="InterPro" id="IPR025789">
    <property type="entry name" value="DOT1_dom"/>
</dbReference>
<comment type="catalytic activity">
    <reaction evidence="1">
        <text>[protein]-peptidylproline (omega=180) = [protein]-peptidylproline (omega=0)</text>
        <dbReference type="Rhea" id="RHEA:16237"/>
        <dbReference type="Rhea" id="RHEA-COMP:10747"/>
        <dbReference type="Rhea" id="RHEA-COMP:10748"/>
        <dbReference type="ChEBI" id="CHEBI:83833"/>
        <dbReference type="ChEBI" id="CHEBI:83834"/>
        <dbReference type="EC" id="5.2.1.8"/>
    </reaction>
</comment>
<dbReference type="GO" id="GO:0003755">
    <property type="term" value="F:peptidyl-prolyl cis-trans isomerase activity"/>
    <property type="evidence" value="ECO:0007669"/>
    <property type="project" value="UniProtKB-EC"/>
</dbReference>
<dbReference type="GO" id="GO:0031151">
    <property type="term" value="F:histone H3K79 methyltransferase activity"/>
    <property type="evidence" value="ECO:0007669"/>
    <property type="project" value="InterPro"/>
</dbReference>
<dbReference type="Gene3D" id="1.25.40.10">
    <property type="entry name" value="Tetratricopeptide repeat domain"/>
    <property type="match status" value="1"/>
</dbReference>
<dbReference type="SUPFAM" id="SSF48452">
    <property type="entry name" value="TPR-like"/>
    <property type="match status" value="1"/>
</dbReference>
<dbReference type="EMBL" id="LSRX01000058">
    <property type="protein sequence ID" value="OLQ11471.1"/>
    <property type="molecule type" value="Genomic_DNA"/>
</dbReference>
<reference evidence="8 9" key="1">
    <citation type="submission" date="2016-02" db="EMBL/GenBank/DDBJ databases">
        <title>Genome analysis of coral dinoflagellate symbionts highlights evolutionary adaptations to a symbiotic lifestyle.</title>
        <authorList>
            <person name="Aranda M."/>
            <person name="Li Y."/>
            <person name="Liew Y.J."/>
            <person name="Baumgarten S."/>
            <person name="Simakov O."/>
            <person name="Wilson M."/>
            <person name="Piel J."/>
            <person name="Ashoor H."/>
            <person name="Bougouffa S."/>
            <person name="Bajic V.B."/>
            <person name="Ryu T."/>
            <person name="Ravasi T."/>
            <person name="Bayer T."/>
            <person name="Micklem G."/>
            <person name="Kim H."/>
            <person name="Bhak J."/>
            <person name="Lajeunesse T.C."/>
            <person name="Voolstra C.R."/>
        </authorList>
    </citation>
    <scope>NUCLEOTIDE SEQUENCE [LARGE SCALE GENOMIC DNA]</scope>
    <source>
        <strain evidence="8 9">CCMP2467</strain>
    </source>
</reference>
<sequence length="847" mass="93083">MLAPPGSSLSPVVGLGPKEVFRRVQAAGQPRFSPALCTSAFLLVSSRRCCGRSPAVDRKALRKRKLGPGVMSPQDPYGPSVPWIELPPLPAKKAWRLQELLAEMEAAYSELVEPWETRKAEFEEIYWPTRSASTYGELDQSSVARLVEDANLGPGHCFVDVGSGLGKLVVTVAAISEAKSVGVEISPSRHALGQRGLETLRQRGALTDAEAQRVKLFCGDCGEALPEEVLQASHFILTMRRSTRAANSLRKALSTAPPLANGPEFRTEVCRGLLAMVSPTAASSDDSEEEETPQELPQEVWRPCPDPKVFKDLRLEWRWLEEAGTVEDAEEARHGVGERSFVRVFVEPQASEHCSSAPLGAVEFFLGEESGYQWIQEESSDARPPQELNRLDIPRWLTEAALCLRFAGARGRFRAREGSPGLIGEHQVRLIAVQRGADLLGDGAILLRQLRVGSGPRPRDAATVRASWRAWFQRNLELIFSTGDPENPAEAVEVVIDEDEVMAALQLGLKHLKAGSRGFLRVSADWGIGQLLPSGGPTLRSAAVWIDICMHEVQNPPLPGELQDLQSCLEFVEHRKVQGNGHLANGDAASIARATRRYEEGIAALAGLKEAPASAAALLAALRRNLALAHLRRGRWADAESVCSAVLKEGLDSKAFFRRGAARLGLEDFDGAVEDLREALGLASEAEVPTVRRELAKAQARRKEWQQGQRKAFQGVFDKMTLQDEEREKRQQEAEEKAKEEARLRSEQEREKELLTPSTPEVPEAQHEEDSINAQVSAMVEPTASGAVEPAQEEETDFRNVKLPKRPQETGITALMPPPGARISQAPPKVENYQVPSFLRKKQQKKP</sequence>
<dbReference type="Gene3D" id="3.40.50.150">
    <property type="entry name" value="Vaccinia Virus protein VP39"/>
    <property type="match status" value="1"/>
</dbReference>
<dbReference type="InterPro" id="IPR011990">
    <property type="entry name" value="TPR-like_helical_dom_sf"/>
</dbReference>